<dbReference type="EMBL" id="JABSND010000051">
    <property type="protein sequence ID" value="KAI6300512.1"/>
    <property type="molecule type" value="Genomic_DNA"/>
</dbReference>
<keyword evidence="2" id="KW-1185">Reference proteome</keyword>
<gene>
    <name evidence="1" type="ORF">MCOR33_003786</name>
</gene>
<accession>A0ABQ8NQ62</accession>
<organism evidence="1 2">
    <name type="scientific">Pyricularia grisea</name>
    <name type="common">Crabgrass-specific blast fungus</name>
    <name type="synonym">Magnaporthe grisea</name>
    <dbReference type="NCBI Taxonomy" id="148305"/>
    <lineage>
        <taxon>Eukaryota</taxon>
        <taxon>Fungi</taxon>
        <taxon>Dikarya</taxon>
        <taxon>Ascomycota</taxon>
        <taxon>Pezizomycotina</taxon>
        <taxon>Sordariomycetes</taxon>
        <taxon>Sordariomycetidae</taxon>
        <taxon>Magnaporthales</taxon>
        <taxon>Pyriculariaceae</taxon>
        <taxon>Pyricularia</taxon>
    </lineage>
</organism>
<proteinExistence type="predicted"/>
<name>A0ABQ8NQ62_PYRGI</name>
<protein>
    <submittedName>
        <fullName evidence="1">Uncharacterized protein</fullName>
    </submittedName>
</protein>
<sequence length="102" mass="10798">MNEVSRSYQSLSRVMRAVQRLQELGILWVKRILASGSFALQPVLEVGDVDALDVVAALAAVWDVDSVFDVGRVVVAGTSSPRGVMVRTGTVALVSAAGRGGW</sequence>
<reference evidence="1" key="1">
    <citation type="submission" date="2021-01" db="EMBL/GenBank/DDBJ databases">
        <title>Deciphering the adaptive evolutionary patterns associated with biogeogrpahic diversity in the finger millet blast pathogen Magnaporthe oryzae in Eastern Africa.</title>
        <authorList>
            <person name="Onyema G."/>
            <person name="Shittu T.A."/>
            <person name="Dodsworth S."/>
            <person name="Devilliers S."/>
            <person name="Muthumeenakshi S."/>
            <person name="Sreenivasaprasad S."/>
        </authorList>
    </citation>
    <scope>NUCLEOTIDE SEQUENCE</scope>
    <source>
        <strain evidence="1">D15/s37</strain>
    </source>
</reference>
<evidence type="ECO:0000313" key="2">
    <source>
        <dbReference type="Proteomes" id="UP001059893"/>
    </source>
</evidence>
<comment type="caution">
    <text evidence="1">The sequence shown here is derived from an EMBL/GenBank/DDBJ whole genome shotgun (WGS) entry which is preliminary data.</text>
</comment>
<evidence type="ECO:0000313" key="1">
    <source>
        <dbReference type="EMBL" id="KAI6300512.1"/>
    </source>
</evidence>
<dbReference type="Proteomes" id="UP001059893">
    <property type="component" value="Unassembled WGS sequence"/>
</dbReference>